<sequence length="190" mass="20704">MSKTEPSIYGKMPILNSATLLIVGCHGIGKHELAKALVGVGTSYALQVRTATSLPLPENKETDRPKIDMVIFMIDMTDKRSMAVVESSLPHLDVDYFLGRVCFVIKNAQGLLDRSVEIEAVTQLADTYDSPLLCETVEPGQGGSSVAEKILQLLAISVGFHDHITPLLIDVTKRPYHTLLDSSIAWTPNS</sequence>
<dbReference type="STRING" id="7574.A0A1S3JYV0"/>
<dbReference type="InParanoid" id="A0A1S3JYV0"/>
<dbReference type="AlphaFoldDB" id="A0A1S3JYV0"/>
<protein>
    <recommendedName>
        <fullName evidence="3">Centromere protein M</fullName>
    </recommendedName>
</protein>
<proteinExistence type="predicted"/>
<evidence type="ECO:0000256" key="1">
    <source>
        <dbReference type="ARBA" id="ARBA00004123"/>
    </source>
</evidence>
<keyword evidence="7" id="KW-1185">Reference proteome</keyword>
<dbReference type="OMA" id="ENRESMN"/>
<dbReference type="RefSeq" id="XP_013415249.1">
    <property type="nucleotide sequence ID" value="XM_013559795.1"/>
</dbReference>
<dbReference type="GeneID" id="106177112"/>
<dbReference type="InterPro" id="IPR020987">
    <property type="entry name" value="Centromere_Cenp-M"/>
</dbReference>
<accession>A0A1S3JYV0</accession>
<dbReference type="PROSITE" id="PS51257">
    <property type="entry name" value="PROKAR_LIPOPROTEIN"/>
    <property type="match status" value="1"/>
</dbReference>
<evidence type="ECO:0000256" key="3">
    <source>
        <dbReference type="ARBA" id="ARBA00016382"/>
    </source>
</evidence>
<dbReference type="GO" id="GO:0005634">
    <property type="term" value="C:nucleus"/>
    <property type="evidence" value="ECO:0007669"/>
    <property type="project" value="UniProtKB-SubCell"/>
</dbReference>
<keyword evidence="4" id="KW-0158">Chromosome</keyword>
<evidence type="ECO:0000313" key="7">
    <source>
        <dbReference type="Proteomes" id="UP000085678"/>
    </source>
</evidence>
<dbReference type="Pfam" id="PF11111">
    <property type="entry name" value="CENP-M"/>
    <property type="match status" value="1"/>
</dbReference>
<keyword evidence="6" id="KW-0137">Centromere</keyword>
<reference evidence="8" key="1">
    <citation type="submission" date="2025-08" db="UniProtKB">
        <authorList>
            <consortium name="RefSeq"/>
        </authorList>
    </citation>
    <scope>IDENTIFICATION</scope>
    <source>
        <tissue evidence="8">Gonads</tissue>
    </source>
</reference>
<evidence type="ECO:0000256" key="2">
    <source>
        <dbReference type="ARBA" id="ARBA00004584"/>
    </source>
</evidence>
<keyword evidence="5" id="KW-0539">Nucleus</keyword>
<dbReference type="Proteomes" id="UP000085678">
    <property type="component" value="Unplaced"/>
</dbReference>
<dbReference type="Gene3D" id="3.40.50.300">
    <property type="entry name" value="P-loop containing nucleotide triphosphate hydrolases"/>
    <property type="match status" value="1"/>
</dbReference>
<dbReference type="OrthoDB" id="2386686at2759"/>
<dbReference type="KEGG" id="lak:106177112"/>
<dbReference type="PANTHER" id="PTHR34436:SF1">
    <property type="entry name" value="CENTROMERE PROTEIN M"/>
    <property type="match status" value="1"/>
</dbReference>
<dbReference type="GO" id="GO:0000775">
    <property type="term" value="C:chromosome, centromeric region"/>
    <property type="evidence" value="ECO:0007669"/>
    <property type="project" value="UniProtKB-SubCell"/>
</dbReference>
<evidence type="ECO:0000256" key="4">
    <source>
        <dbReference type="ARBA" id="ARBA00022454"/>
    </source>
</evidence>
<name>A0A1S3JYV0_LINAN</name>
<comment type="subcellular location">
    <subcellularLocation>
        <location evidence="2">Chromosome</location>
        <location evidence="2">Centromere</location>
    </subcellularLocation>
    <subcellularLocation>
        <location evidence="1">Nucleus</location>
    </subcellularLocation>
</comment>
<evidence type="ECO:0000256" key="6">
    <source>
        <dbReference type="ARBA" id="ARBA00023328"/>
    </source>
</evidence>
<organism evidence="7 8">
    <name type="scientific">Lingula anatina</name>
    <name type="common">Brachiopod</name>
    <name type="synonym">Lingula unguis</name>
    <dbReference type="NCBI Taxonomy" id="7574"/>
    <lineage>
        <taxon>Eukaryota</taxon>
        <taxon>Metazoa</taxon>
        <taxon>Spiralia</taxon>
        <taxon>Lophotrochozoa</taxon>
        <taxon>Brachiopoda</taxon>
        <taxon>Linguliformea</taxon>
        <taxon>Lingulata</taxon>
        <taxon>Lingulida</taxon>
        <taxon>Linguloidea</taxon>
        <taxon>Lingulidae</taxon>
        <taxon>Lingula</taxon>
    </lineage>
</organism>
<dbReference type="PANTHER" id="PTHR34436">
    <property type="entry name" value="CENTROMERE PROTEIN M"/>
    <property type="match status" value="1"/>
</dbReference>
<evidence type="ECO:0000313" key="8">
    <source>
        <dbReference type="RefSeq" id="XP_013415249.1"/>
    </source>
</evidence>
<gene>
    <name evidence="8" type="primary">LOC106177112</name>
</gene>
<evidence type="ECO:0000256" key="5">
    <source>
        <dbReference type="ARBA" id="ARBA00023242"/>
    </source>
</evidence>
<dbReference type="InterPro" id="IPR027417">
    <property type="entry name" value="P-loop_NTPase"/>
</dbReference>